<accession>A0A1I6PIC3</accession>
<dbReference type="Gene3D" id="2.10.70.100">
    <property type="match status" value="1"/>
</dbReference>
<evidence type="ECO:0000259" key="2">
    <source>
        <dbReference type="PROSITE" id="PS50112"/>
    </source>
</evidence>
<evidence type="ECO:0000256" key="1">
    <source>
        <dbReference type="SAM" id="MobiDB-lite"/>
    </source>
</evidence>
<feature type="domain" description="PAC" evidence="3">
    <location>
        <begin position="205"/>
        <end position="256"/>
    </location>
</feature>
<dbReference type="Pfam" id="PF00563">
    <property type="entry name" value="EAL"/>
    <property type="match status" value="1"/>
</dbReference>
<evidence type="ECO:0000259" key="5">
    <source>
        <dbReference type="PROSITE" id="PS50887"/>
    </source>
</evidence>
<feature type="region of interest" description="Disordered" evidence="1">
    <location>
        <begin position="1"/>
        <end position="25"/>
    </location>
</feature>
<proteinExistence type="predicted"/>
<organism evidence="6 7">
    <name type="scientific">Saccharopolyspora flava</name>
    <dbReference type="NCBI Taxonomy" id="95161"/>
    <lineage>
        <taxon>Bacteria</taxon>
        <taxon>Bacillati</taxon>
        <taxon>Actinomycetota</taxon>
        <taxon>Actinomycetes</taxon>
        <taxon>Pseudonocardiales</taxon>
        <taxon>Pseudonocardiaceae</taxon>
        <taxon>Saccharopolyspora</taxon>
    </lineage>
</organism>
<name>A0A1I6PIC3_9PSEU</name>
<feature type="domain" description="PAS" evidence="2">
    <location>
        <begin position="383"/>
        <end position="438"/>
    </location>
</feature>
<evidence type="ECO:0000313" key="6">
    <source>
        <dbReference type="EMBL" id="SFS39919.1"/>
    </source>
</evidence>
<feature type="domain" description="EAL" evidence="4">
    <location>
        <begin position="678"/>
        <end position="931"/>
    </location>
</feature>
<protein>
    <submittedName>
        <fullName evidence="6">PAS domain S-box-containing protein/diguanylate cyclase (GGDEF) domain-containing protein</fullName>
    </submittedName>
</protein>
<dbReference type="SUPFAM" id="SSF141868">
    <property type="entry name" value="EAL domain-like"/>
    <property type="match status" value="1"/>
</dbReference>
<dbReference type="Proteomes" id="UP000198852">
    <property type="component" value="Unassembled WGS sequence"/>
</dbReference>
<dbReference type="NCBIfam" id="TIGR00229">
    <property type="entry name" value="sensory_box"/>
    <property type="match status" value="1"/>
</dbReference>
<dbReference type="SMART" id="SM00091">
    <property type="entry name" value="PAS"/>
    <property type="match status" value="3"/>
</dbReference>
<dbReference type="InterPro" id="IPR013655">
    <property type="entry name" value="PAS_fold_3"/>
</dbReference>
<dbReference type="AlphaFoldDB" id="A0A1I6PIC3"/>
<dbReference type="PROSITE" id="PS50883">
    <property type="entry name" value="EAL"/>
    <property type="match status" value="1"/>
</dbReference>
<dbReference type="PANTHER" id="PTHR44757">
    <property type="entry name" value="DIGUANYLATE CYCLASE DGCP"/>
    <property type="match status" value="1"/>
</dbReference>
<dbReference type="NCBIfam" id="TIGR00254">
    <property type="entry name" value="GGDEF"/>
    <property type="match status" value="1"/>
</dbReference>
<dbReference type="PROSITE" id="PS50113">
    <property type="entry name" value="PAC"/>
    <property type="match status" value="3"/>
</dbReference>
<dbReference type="PROSITE" id="PS50887">
    <property type="entry name" value="GGDEF"/>
    <property type="match status" value="1"/>
</dbReference>
<dbReference type="InterPro" id="IPR052155">
    <property type="entry name" value="Biofilm_reg_signaling"/>
</dbReference>
<dbReference type="Pfam" id="PF13426">
    <property type="entry name" value="PAS_9"/>
    <property type="match status" value="1"/>
</dbReference>
<gene>
    <name evidence="6" type="ORF">SAMN05660874_00814</name>
</gene>
<dbReference type="InterPro" id="IPR035965">
    <property type="entry name" value="PAS-like_dom_sf"/>
</dbReference>
<dbReference type="SMART" id="SM00267">
    <property type="entry name" value="GGDEF"/>
    <property type="match status" value="1"/>
</dbReference>
<dbReference type="InterPro" id="IPR000014">
    <property type="entry name" value="PAS"/>
</dbReference>
<dbReference type="PANTHER" id="PTHR44757:SF2">
    <property type="entry name" value="BIOFILM ARCHITECTURE MAINTENANCE PROTEIN MBAA"/>
    <property type="match status" value="1"/>
</dbReference>
<feature type="domain" description="PAC" evidence="3">
    <location>
        <begin position="455"/>
        <end position="506"/>
    </location>
</feature>
<dbReference type="InterPro" id="IPR029787">
    <property type="entry name" value="Nucleotide_cyclase"/>
</dbReference>
<dbReference type="SMART" id="SM00086">
    <property type="entry name" value="PAC"/>
    <property type="match status" value="3"/>
</dbReference>
<dbReference type="InterPro" id="IPR001633">
    <property type="entry name" value="EAL_dom"/>
</dbReference>
<evidence type="ECO:0000259" key="4">
    <source>
        <dbReference type="PROSITE" id="PS50883"/>
    </source>
</evidence>
<evidence type="ECO:0000259" key="3">
    <source>
        <dbReference type="PROSITE" id="PS50113"/>
    </source>
</evidence>
<dbReference type="Pfam" id="PF08447">
    <property type="entry name" value="PAS_3"/>
    <property type="match status" value="2"/>
</dbReference>
<dbReference type="Gene3D" id="3.30.450.20">
    <property type="entry name" value="PAS domain"/>
    <property type="match status" value="3"/>
</dbReference>
<dbReference type="InterPro" id="IPR043128">
    <property type="entry name" value="Rev_trsase/Diguanyl_cyclase"/>
</dbReference>
<dbReference type="CDD" id="cd01949">
    <property type="entry name" value="GGDEF"/>
    <property type="match status" value="1"/>
</dbReference>
<dbReference type="EMBL" id="FOZX01000001">
    <property type="protein sequence ID" value="SFS39919.1"/>
    <property type="molecule type" value="Genomic_DNA"/>
</dbReference>
<dbReference type="InterPro" id="IPR001610">
    <property type="entry name" value="PAC"/>
</dbReference>
<dbReference type="InterPro" id="IPR000160">
    <property type="entry name" value="GGDEF_dom"/>
</dbReference>
<keyword evidence="7" id="KW-1185">Reference proteome</keyword>
<dbReference type="SUPFAM" id="SSF55785">
    <property type="entry name" value="PYP-like sensor domain (PAS domain)"/>
    <property type="match status" value="3"/>
</dbReference>
<sequence length="935" mass="102305">MTERSERNRMSPTPGGLGLAGTPRVHGLSLPDAPALLSAEDGLVVAATKQAATLTGHDEPGALVGSKLADLVEREGRETWLIGATGRTPVRLQTWPHPDDDALQVTLLVDVSDLTETGPDATGGPRDSEERYWLIDAQRLAKVASWVYYPDTGAIYRSPLLAEFLGAGGADHADDVTAMISTTHPDDRDRAAQFYADVLNAAEGELLETELRNLHGTRIFLCTGRAEYDRAGQIVRVQGTVQDVTEHRALERQLRDERRRLQDAQRIARLGTWEVDPRTNVMRLSSMLYEILGQPVSSTGTFDRYLDRVHPDDREWVRQAWRPLIEHGEQVEIEHRYQRTPDSTRILRIHGTRIADADGRDLLVGTAQDVTEQRAVVTRMERSSQRFSDLVNITPVGIGLFDRTERLVNANEALCELLGYRLDQMRGLSIRDITHPDEPDPSLPAPDEPSGFRRRAPQRVMVRADGEPVYCELHTSSSVQDDGTEFWLVVFQDITERRRAAEALRYQATHDDLTGLPNRTAVKDLLGRLLGRADSPGIAVLFCDIDNFKRVNDSLGHDAGDELLVALARRLEGGLPEGCTPARLSGDEFVIICSDVEACGGVDHLATRVSALLRTAVPVHGQLVRVSSSIGAAVPNGSGAGGEDLLRFADAAMFEAKRRGTGKVSLASPALMAAADRQLHLEGQLREALSNDGLALHYQPVVDAEGTVVSAEALIRWPHPERGMLSPDAFLPVAEQGDLLRELDRWVLRTALREAASWPVRNGRPVSIAVNLAGLVPGGPDFVDSVADIVAETGIAWDRVILELVETSLVDLPSRTRHEMGELVSRGVRFAVDDFGTGYSSLARLKDLPAQIIKVDRRFVAGVGGDASDFAVARAVVDMAYAMDRQCVAEGVEDATQFRLLRGVGVESYQGWLFSGAVPAEKFREMLADGPLATP</sequence>
<dbReference type="STRING" id="95161.SAMN05660874_00814"/>
<dbReference type="Pfam" id="PF00990">
    <property type="entry name" value="GGDEF"/>
    <property type="match status" value="1"/>
</dbReference>
<dbReference type="InterPro" id="IPR035919">
    <property type="entry name" value="EAL_sf"/>
</dbReference>
<dbReference type="CDD" id="cd00130">
    <property type="entry name" value="PAS"/>
    <property type="match status" value="3"/>
</dbReference>
<evidence type="ECO:0000313" key="7">
    <source>
        <dbReference type="Proteomes" id="UP000198852"/>
    </source>
</evidence>
<dbReference type="Gene3D" id="3.30.70.270">
    <property type="match status" value="1"/>
</dbReference>
<dbReference type="InterPro" id="IPR000700">
    <property type="entry name" value="PAS-assoc_C"/>
</dbReference>
<feature type="region of interest" description="Disordered" evidence="1">
    <location>
        <begin position="431"/>
        <end position="454"/>
    </location>
</feature>
<dbReference type="SMART" id="SM00052">
    <property type="entry name" value="EAL"/>
    <property type="match status" value="1"/>
</dbReference>
<dbReference type="SUPFAM" id="SSF55073">
    <property type="entry name" value="Nucleotide cyclase"/>
    <property type="match status" value="1"/>
</dbReference>
<reference evidence="7" key="1">
    <citation type="submission" date="2016-10" db="EMBL/GenBank/DDBJ databases">
        <authorList>
            <person name="Varghese N."/>
            <person name="Submissions S."/>
        </authorList>
    </citation>
    <scope>NUCLEOTIDE SEQUENCE [LARGE SCALE GENOMIC DNA]</scope>
    <source>
        <strain evidence="7">DSM 44771</strain>
    </source>
</reference>
<feature type="domain" description="GGDEF" evidence="5">
    <location>
        <begin position="536"/>
        <end position="669"/>
    </location>
</feature>
<feature type="domain" description="PAC" evidence="3">
    <location>
        <begin position="331"/>
        <end position="382"/>
    </location>
</feature>
<dbReference type="CDD" id="cd01948">
    <property type="entry name" value="EAL"/>
    <property type="match status" value="1"/>
</dbReference>
<dbReference type="PROSITE" id="PS50112">
    <property type="entry name" value="PAS"/>
    <property type="match status" value="1"/>
</dbReference>
<dbReference type="Gene3D" id="3.20.20.450">
    <property type="entry name" value="EAL domain"/>
    <property type="match status" value="1"/>
</dbReference>